<dbReference type="InterPro" id="IPR023198">
    <property type="entry name" value="PGP-like_dom2"/>
</dbReference>
<dbReference type="PANTHER" id="PTHR42896:SF3">
    <property type="entry name" value="PROTEIN, PUTATIVE, EXPRESSED-RELATED"/>
    <property type="match status" value="1"/>
</dbReference>
<gene>
    <name evidence="1" type="ORF">DCAR_004313</name>
</gene>
<dbReference type="InterPro" id="IPR036412">
    <property type="entry name" value="HAD-like_sf"/>
</dbReference>
<evidence type="ECO:0008006" key="2">
    <source>
        <dbReference type="Google" id="ProtNLM"/>
    </source>
</evidence>
<dbReference type="Gene3D" id="3.40.50.1000">
    <property type="entry name" value="HAD superfamily/HAD-like"/>
    <property type="match status" value="2"/>
</dbReference>
<dbReference type="PANTHER" id="PTHR42896">
    <property type="entry name" value="XYLULOSE-1,5-BISPHOSPHATE (XUBP) PHOSPHATASE"/>
    <property type="match status" value="1"/>
</dbReference>
<dbReference type="AlphaFoldDB" id="A0A166IZG7"/>
<dbReference type="EMBL" id="LNRQ01000001">
    <property type="protein sequence ID" value="KZN11657.1"/>
    <property type="molecule type" value="Genomic_DNA"/>
</dbReference>
<organism evidence="1">
    <name type="scientific">Daucus carota subsp. sativus</name>
    <name type="common">Carrot</name>
    <dbReference type="NCBI Taxonomy" id="79200"/>
    <lineage>
        <taxon>Eukaryota</taxon>
        <taxon>Viridiplantae</taxon>
        <taxon>Streptophyta</taxon>
        <taxon>Embryophyta</taxon>
        <taxon>Tracheophyta</taxon>
        <taxon>Spermatophyta</taxon>
        <taxon>Magnoliopsida</taxon>
        <taxon>eudicotyledons</taxon>
        <taxon>Gunneridae</taxon>
        <taxon>Pentapetalae</taxon>
        <taxon>asterids</taxon>
        <taxon>campanulids</taxon>
        <taxon>Apiales</taxon>
        <taxon>Apiaceae</taxon>
        <taxon>Apioideae</taxon>
        <taxon>Scandiceae</taxon>
        <taxon>Daucinae</taxon>
        <taxon>Daucus</taxon>
        <taxon>Daucus sect. Daucus</taxon>
    </lineage>
</organism>
<name>A0A166IZG7_DAUCS</name>
<dbReference type="InterPro" id="IPR044999">
    <property type="entry name" value="CbbY-like"/>
</dbReference>
<dbReference type="SUPFAM" id="SSF56784">
    <property type="entry name" value="HAD-like"/>
    <property type="match status" value="1"/>
</dbReference>
<dbReference type="OMA" id="DCANWSE"/>
<accession>A0A166IZG7</accession>
<dbReference type="STRING" id="79200.A0A166IZG7"/>
<dbReference type="Gene3D" id="1.10.150.240">
    <property type="entry name" value="Putative phosphatase, domain 2"/>
    <property type="match status" value="1"/>
</dbReference>
<dbReference type="InterPro" id="IPR023214">
    <property type="entry name" value="HAD_sf"/>
</dbReference>
<sequence length="374" mass="40760">METTLSPPLSAPRFSSFITANTKLYEKPTKHVCFLSPLSKSFHPKLTFHTKKMQINCLSASSSSSELNPSPQLAVLLEVDGVLMDIYGGGNREAFNVELWIKSLKRTLADLNLVFLCSTVIPIIQIASAGDEKMMLFLYFNRIGWPSSLPTNEKETFMKNVLREKKTALEDLVMSKSIPLRPGAEDFMNEAIKEGIPVVILTAYSKIGDKIARSMIEKLGIEIVSRIKVVGTVEAEKSFYGQLVLGEGVSSSLDEQLIREARKAASAEKQRIAKEVASMLKLSVDIDTSSSESLQKIVTALRAAAEYVEVPVSNCVLVAGSQSGVAGAERIGMPCIVLRSSSTMRAEFTSANATLDGFGGADLTIAKLLSKRWL</sequence>
<dbReference type="GO" id="GO:0016787">
    <property type="term" value="F:hydrolase activity"/>
    <property type="evidence" value="ECO:0007669"/>
    <property type="project" value="InterPro"/>
</dbReference>
<dbReference type="Gramene" id="KZN11657">
    <property type="protein sequence ID" value="KZN11657"/>
    <property type="gene ID" value="DCAR_004313"/>
</dbReference>
<reference evidence="1" key="1">
    <citation type="journal article" date="2016" name="Nat. Genet.">
        <title>A high-quality carrot genome assembly provides new insights into carotenoid accumulation and asterid genome evolution.</title>
        <authorList>
            <person name="Iorizzo M."/>
            <person name="Ellison S."/>
            <person name="Senalik D."/>
            <person name="Zeng P."/>
            <person name="Satapoomin P."/>
            <person name="Huang J."/>
            <person name="Bowman M."/>
            <person name="Iovene M."/>
            <person name="Sanseverino W."/>
            <person name="Cavagnaro P."/>
            <person name="Yildiz M."/>
            <person name="Macko-Podgorni A."/>
            <person name="Moranska E."/>
            <person name="Grzebelus E."/>
            <person name="Grzebelus D."/>
            <person name="Ashrafi H."/>
            <person name="Zheng Z."/>
            <person name="Cheng S."/>
            <person name="Spooner D."/>
            <person name="Van Deynze A."/>
            <person name="Simon P."/>
        </authorList>
    </citation>
    <scope>NUCLEOTIDE SEQUENCE [LARGE SCALE GENOMIC DNA]</scope>
    <source>
        <tissue evidence="1">Leaf</tissue>
    </source>
</reference>
<evidence type="ECO:0000313" key="1">
    <source>
        <dbReference type="EMBL" id="KZN11657.1"/>
    </source>
</evidence>
<comment type="caution">
    <text evidence="1">The sequence shown here is derived from an EMBL/GenBank/DDBJ whole genome shotgun (WGS) entry which is preliminary data.</text>
</comment>
<protein>
    <recommendedName>
        <fullName evidence="2">Haloacid dehalogenase-like hydrolase domain-containing protein</fullName>
    </recommendedName>
</protein>
<proteinExistence type="predicted"/>